<dbReference type="Proteomes" id="UP001597229">
    <property type="component" value="Unassembled WGS sequence"/>
</dbReference>
<dbReference type="InterPro" id="IPR029062">
    <property type="entry name" value="Class_I_gatase-like"/>
</dbReference>
<dbReference type="PANTHER" id="PTHR43235">
    <property type="entry name" value="GLUTAMINE AMIDOTRANSFERASE PB2B2.05-RELATED"/>
    <property type="match status" value="1"/>
</dbReference>
<dbReference type="SUPFAM" id="SSF52317">
    <property type="entry name" value="Class I glutamine amidotransferase-like"/>
    <property type="match status" value="1"/>
</dbReference>
<protein>
    <submittedName>
        <fullName evidence="1">Gamma-glutamyl-gamma-aminobutyrate hydrolase family protein</fullName>
    </submittedName>
</protein>
<name>A0ABW3VVV4_9ACTN</name>
<keyword evidence="2" id="KW-1185">Reference proteome</keyword>
<dbReference type="Pfam" id="PF07722">
    <property type="entry name" value="Peptidase_C26"/>
    <property type="match status" value="1"/>
</dbReference>
<evidence type="ECO:0000313" key="2">
    <source>
        <dbReference type="Proteomes" id="UP001597229"/>
    </source>
</evidence>
<dbReference type="Gene3D" id="3.40.50.880">
    <property type="match status" value="1"/>
</dbReference>
<organism evidence="1 2">
    <name type="scientific">Nocardioides ginsengisoli</name>
    <dbReference type="NCBI Taxonomy" id="363868"/>
    <lineage>
        <taxon>Bacteria</taxon>
        <taxon>Bacillati</taxon>
        <taxon>Actinomycetota</taxon>
        <taxon>Actinomycetes</taxon>
        <taxon>Propionibacteriales</taxon>
        <taxon>Nocardioidaceae</taxon>
        <taxon>Nocardioides</taxon>
    </lineage>
</organism>
<dbReference type="GO" id="GO:0016787">
    <property type="term" value="F:hydrolase activity"/>
    <property type="evidence" value="ECO:0007669"/>
    <property type="project" value="UniProtKB-KW"/>
</dbReference>
<evidence type="ECO:0000313" key="1">
    <source>
        <dbReference type="EMBL" id="MFD1247206.1"/>
    </source>
</evidence>
<comment type="caution">
    <text evidence="1">The sequence shown here is derived from an EMBL/GenBank/DDBJ whole genome shotgun (WGS) entry which is preliminary data.</text>
</comment>
<dbReference type="RefSeq" id="WP_367920448.1">
    <property type="nucleotide sequence ID" value="NZ_BAABAC010000032.1"/>
</dbReference>
<keyword evidence="1" id="KW-0378">Hydrolase</keyword>
<reference evidence="2" key="1">
    <citation type="journal article" date="2019" name="Int. J. Syst. Evol. Microbiol.">
        <title>The Global Catalogue of Microorganisms (GCM) 10K type strain sequencing project: providing services to taxonomists for standard genome sequencing and annotation.</title>
        <authorList>
            <consortium name="The Broad Institute Genomics Platform"/>
            <consortium name="The Broad Institute Genome Sequencing Center for Infectious Disease"/>
            <person name="Wu L."/>
            <person name="Ma J."/>
        </authorList>
    </citation>
    <scope>NUCLEOTIDE SEQUENCE [LARGE SCALE GENOMIC DNA]</scope>
    <source>
        <strain evidence="2">CCUG 52478</strain>
    </source>
</reference>
<dbReference type="PROSITE" id="PS51273">
    <property type="entry name" value="GATASE_TYPE_1"/>
    <property type="match status" value="1"/>
</dbReference>
<proteinExistence type="predicted"/>
<sequence length="250" mass="26355">MSAYLDRPVVGITYSSQDLEGFGLWRHLFHGFIAAGATPVGIDCAVEQPRIGGLVERLDGLVVSGGGDVDPALYGGATDDAVLRGVNPLRDASERVALDVALERDLPVLAICRGLQFVNVVLGGTLYADLARDRPGVIGHRAGEEVLDRPCHDVRVTDGSLLSVWMGGAGTVAVNSEHHQGIRDLAPVLRPVAVAPDGLVEAAEMADRRLVGVQWHPEILWPNEPTSLGLLTGFVAACRVPAADAVSAPR</sequence>
<dbReference type="PANTHER" id="PTHR43235:SF1">
    <property type="entry name" value="GLUTAMINE AMIDOTRANSFERASE PB2B2.05-RELATED"/>
    <property type="match status" value="1"/>
</dbReference>
<dbReference type="InterPro" id="IPR044668">
    <property type="entry name" value="PuuD-like"/>
</dbReference>
<dbReference type="EMBL" id="JBHTLX010000007">
    <property type="protein sequence ID" value="MFD1247206.1"/>
    <property type="molecule type" value="Genomic_DNA"/>
</dbReference>
<accession>A0ABW3VVV4</accession>
<dbReference type="InterPro" id="IPR011697">
    <property type="entry name" value="Peptidase_C26"/>
</dbReference>
<gene>
    <name evidence="1" type="ORF">ACFQ3F_05345</name>
</gene>
<dbReference type="CDD" id="cd01745">
    <property type="entry name" value="GATase1_2"/>
    <property type="match status" value="1"/>
</dbReference>